<name>A0A6J6D987_9ZZZZ</name>
<proteinExistence type="predicted"/>
<organism evidence="1">
    <name type="scientific">freshwater metagenome</name>
    <dbReference type="NCBI Taxonomy" id="449393"/>
    <lineage>
        <taxon>unclassified sequences</taxon>
        <taxon>metagenomes</taxon>
        <taxon>ecological metagenomes</taxon>
    </lineage>
</organism>
<protein>
    <submittedName>
        <fullName evidence="1">Unannotated protein</fullName>
    </submittedName>
</protein>
<accession>A0A6J6D987</accession>
<dbReference type="AntiFam" id="ANF00237">
    <property type="entry name" value="Shadow ORF (opposite ahcY)"/>
</dbReference>
<evidence type="ECO:0000313" key="1">
    <source>
        <dbReference type="EMBL" id="CAB4558833.1"/>
    </source>
</evidence>
<gene>
    <name evidence="1" type="ORF">UFOPK1495_01368</name>
</gene>
<reference evidence="1" key="1">
    <citation type="submission" date="2020-05" db="EMBL/GenBank/DDBJ databases">
        <authorList>
            <person name="Chiriac C."/>
            <person name="Salcher M."/>
            <person name="Ghai R."/>
            <person name="Kavagutti S V."/>
        </authorList>
    </citation>
    <scope>NUCLEOTIDE SEQUENCE</scope>
</reference>
<dbReference type="EMBL" id="CAEZSU010000161">
    <property type="protein sequence ID" value="CAB4558833.1"/>
    <property type="molecule type" value="Genomic_DNA"/>
</dbReference>
<sequence>MNTGGGFFGDALDAGGNAMPQLWFIGDGATKHIEDDRPLFGVVLGGIRDNASTFVFDTLMDEQGCVATIVEDHVWSAAVGPAENLLSAPPVLLERLTLPRENRNASWTFKGSVWTDDNCSSSVVLG</sequence>
<dbReference type="AlphaFoldDB" id="A0A6J6D987"/>